<evidence type="ECO:0000256" key="2">
    <source>
        <dbReference type="ARBA" id="ARBA00023136"/>
    </source>
</evidence>
<evidence type="ECO:0000256" key="3">
    <source>
        <dbReference type="ARBA" id="ARBA00023237"/>
    </source>
</evidence>
<keyword evidence="4" id="KW-0449">Lipoprotein</keyword>
<keyword evidence="4" id="KW-0564">Palmitate</keyword>
<keyword evidence="8" id="KW-1185">Reference proteome</keyword>
<dbReference type="GO" id="GO:0009279">
    <property type="term" value="C:cell outer membrane"/>
    <property type="evidence" value="ECO:0007669"/>
    <property type="project" value="UniProtKB-SubCell"/>
</dbReference>
<dbReference type="GO" id="GO:0051205">
    <property type="term" value="P:protein insertion into membrane"/>
    <property type="evidence" value="ECO:0007669"/>
    <property type="project" value="UniProtKB-UniRule"/>
</dbReference>
<comment type="similarity">
    <text evidence="4">Belongs to the BamB family.</text>
</comment>
<dbReference type="GO" id="GO:0043165">
    <property type="term" value="P:Gram-negative-bacterium-type cell outer membrane assembly"/>
    <property type="evidence" value="ECO:0007669"/>
    <property type="project" value="UniProtKB-UniRule"/>
</dbReference>
<dbReference type="InterPro" id="IPR017687">
    <property type="entry name" value="BamB"/>
</dbReference>
<dbReference type="PANTHER" id="PTHR34512">
    <property type="entry name" value="CELL SURFACE PROTEIN"/>
    <property type="match status" value="1"/>
</dbReference>
<comment type="caution">
    <text evidence="7">The sequence shown here is derived from an EMBL/GenBank/DDBJ whole genome shotgun (WGS) entry which is preliminary data.</text>
</comment>
<dbReference type="PANTHER" id="PTHR34512:SF30">
    <property type="entry name" value="OUTER MEMBRANE PROTEIN ASSEMBLY FACTOR BAMB"/>
    <property type="match status" value="1"/>
</dbReference>
<dbReference type="SMART" id="SM00564">
    <property type="entry name" value="PQQ"/>
    <property type="match status" value="5"/>
</dbReference>
<dbReference type="EMBL" id="AWTP01000046">
    <property type="protein sequence ID" value="KGH18469.1"/>
    <property type="molecule type" value="Genomic_DNA"/>
</dbReference>
<comment type="subcellular location">
    <subcellularLocation>
        <location evidence="4">Cell outer membrane</location>
        <topology evidence="4">Lipid-anchor</topology>
    </subcellularLocation>
</comment>
<keyword evidence="1 4" id="KW-0732">Signal</keyword>
<name>A0A0E3CHJ9_9BURK</name>
<dbReference type="Pfam" id="PF13360">
    <property type="entry name" value="PQQ_2"/>
    <property type="match status" value="1"/>
</dbReference>
<evidence type="ECO:0000256" key="5">
    <source>
        <dbReference type="SAM" id="Phobius"/>
    </source>
</evidence>
<dbReference type="InterPro" id="IPR011047">
    <property type="entry name" value="Quinoprotein_ADH-like_sf"/>
</dbReference>
<dbReference type="AlphaFoldDB" id="A0A0E3CHJ9"/>
<dbReference type="Proteomes" id="UP000029549">
    <property type="component" value="Unassembled WGS sequence"/>
</dbReference>
<sequence>MKTFAHQVKFAAPAAQSAARVLVLTAVAASLAACSMFGGKDKPKPLDLGANPGKIAVHQAWSAKLGNEVPLAMPALVQGNTVTVVTKDGSVTTLDGNTGSQLGKFSAGEPLTTGVGSDGQRTAVVTRSNQLMVFAEGKQLWKNNLTAAVYTPPLVAGGRVFVMAADRSLAAFDANTGRELWSVEGPSNEPLILRQPGVLQAVGNNLVVGVSGRLAGVDPDNGSVRWMAPLAAPRGTNDVERLVDLVGPVSRVGSSVCARAFQASVGCVDVSTANVRWAQASKGSDGVAGDEQAVFGAESNGTVQAWNRADGQRLWSIDKLQYRKLTAPLVLGRSVVLADDLGTVHMLSREDGSALARLETDKAGVATSPVVAANTLVIVSRSGTVYGFKPD</sequence>
<keyword evidence="2 4" id="KW-0472">Membrane</keyword>
<accession>A0A0E3CHJ9</accession>
<gene>
    <name evidence="4" type="primary">bamB</name>
    <name evidence="7" type="ORF">P608_04755</name>
</gene>
<dbReference type="InterPro" id="IPR018391">
    <property type="entry name" value="PQQ_b-propeller_rpt"/>
</dbReference>
<reference evidence="7 8" key="1">
    <citation type="submission" date="2013-09" db="EMBL/GenBank/DDBJ databases">
        <title>High correlation between genotypes and phenotypes of environmental bacteria Comamonas testosteroni strains.</title>
        <authorList>
            <person name="Liu L."/>
            <person name="Zhu W."/>
            <person name="Xia X."/>
            <person name="Xu B."/>
            <person name="Luo M."/>
            <person name="Wang G."/>
        </authorList>
    </citation>
    <scope>NUCLEOTIDE SEQUENCE [LARGE SCALE GENOMIC DNA]</scope>
    <source>
        <strain evidence="7 8">DF2</strain>
    </source>
</reference>
<dbReference type="InterPro" id="IPR002372">
    <property type="entry name" value="PQQ_rpt_dom"/>
</dbReference>
<dbReference type="PROSITE" id="PS51257">
    <property type="entry name" value="PROKAR_LIPOPROTEIN"/>
    <property type="match status" value="1"/>
</dbReference>
<dbReference type="HAMAP" id="MF_00923">
    <property type="entry name" value="OM_assembly_BamB"/>
    <property type="match status" value="1"/>
</dbReference>
<dbReference type="SUPFAM" id="SSF50998">
    <property type="entry name" value="Quinoprotein alcohol dehydrogenase-like"/>
    <property type="match status" value="1"/>
</dbReference>
<feature type="domain" description="Pyrrolo-quinoline quinone repeat" evidence="6">
    <location>
        <begin position="87"/>
        <end position="316"/>
    </location>
</feature>
<organism evidence="7 8">
    <name type="scientific">Comamonas thiooxydans</name>
    <dbReference type="NCBI Taxonomy" id="363952"/>
    <lineage>
        <taxon>Bacteria</taxon>
        <taxon>Pseudomonadati</taxon>
        <taxon>Pseudomonadota</taxon>
        <taxon>Betaproteobacteria</taxon>
        <taxon>Burkholderiales</taxon>
        <taxon>Comamonadaceae</taxon>
        <taxon>Comamonas</taxon>
    </lineage>
</organism>
<evidence type="ECO:0000313" key="7">
    <source>
        <dbReference type="EMBL" id="KGH18469.1"/>
    </source>
</evidence>
<keyword evidence="3 4" id="KW-0998">Cell outer membrane</keyword>
<evidence type="ECO:0000256" key="1">
    <source>
        <dbReference type="ARBA" id="ARBA00022729"/>
    </source>
</evidence>
<keyword evidence="5" id="KW-0812">Transmembrane</keyword>
<evidence type="ECO:0000256" key="4">
    <source>
        <dbReference type="HAMAP-Rule" id="MF_00923"/>
    </source>
</evidence>
<feature type="transmembrane region" description="Helical" evidence="5">
    <location>
        <begin position="21"/>
        <end position="39"/>
    </location>
</feature>
<evidence type="ECO:0000259" key="6">
    <source>
        <dbReference type="Pfam" id="PF13360"/>
    </source>
</evidence>
<keyword evidence="5" id="KW-1133">Transmembrane helix</keyword>
<evidence type="ECO:0000313" key="8">
    <source>
        <dbReference type="Proteomes" id="UP000029549"/>
    </source>
</evidence>
<dbReference type="NCBIfam" id="TIGR03300">
    <property type="entry name" value="assembly_YfgL"/>
    <property type="match status" value="1"/>
</dbReference>
<dbReference type="InterPro" id="IPR015943">
    <property type="entry name" value="WD40/YVTN_repeat-like_dom_sf"/>
</dbReference>
<dbReference type="Gene3D" id="2.130.10.10">
    <property type="entry name" value="YVTN repeat-like/Quinoprotein amine dehydrogenase"/>
    <property type="match status" value="1"/>
</dbReference>
<protein>
    <recommendedName>
        <fullName evidence="4">Outer membrane protein assembly factor BamB</fullName>
    </recommendedName>
</protein>
<proteinExistence type="inferred from homology"/>
<dbReference type="RefSeq" id="WP_052052649.1">
    <property type="nucleotide sequence ID" value="NZ_AWTM01000042.1"/>
</dbReference>
<comment type="function">
    <text evidence="4">Part of the outer membrane protein assembly complex, which is involved in assembly and insertion of beta-barrel proteins into the outer membrane.</text>
</comment>
<comment type="subunit">
    <text evidence="4">Part of the Bam complex.</text>
</comment>